<dbReference type="EMBL" id="CP076132">
    <property type="protein sequence ID" value="QWG00577.1"/>
    <property type="molecule type" value="Genomic_DNA"/>
</dbReference>
<reference evidence="2 3" key="1">
    <citation type="submission" date="2021-05" db="EMBL/GenBank/DDBJ databases">
        <title>Comparative genomic studies on the polysaccharide-degrading batcterial strains of the Flammeovirga genus.</title>
        <authorList>
            <person name="Zewei F."/>
            <person name="Zheng Z."/>
            <person name="Yu L."/>
            <person name="Ruyue G."/>
            <person name="Yanhong M."/>
            <person name="Yuanyuan C."/>
            <person name="Jingyan G."/>
            <person name="Wenjun H."/>
        </authorList>
    </citation>
    <scope>NUCLEOTIDE SEQUENCE [LARGE SCALE GENOMIC DNA]</scope>
    <source>
        <strain evidence="2 3">NBRC:100898</strain>
    </source>
</reference>
<dbReference type="InterPro" id="IPR018490">
    <property type="entry name" value="cNMP-bd_dom_sf"/>
</dbReference>
<dbReference type="CDD" id="cd00038">
    <property type="entry name" value="CAP_ED"/>
    <property type="match status" value="1"/>
</dbReference>
<evidence type="ECO:0000259" key="1">
    <source>
        <dbReference type="PROSITE" id="PS50042"/>
    </source>
</evidence>
<organism evidence="2 3">
    <name type="scientific">Flammeovirga yaeyamensis</name>
    <dbReference type="NCBI Taxonomy" id="367791"/>
    <lineage>
        <taxon>Bacteria</taxon>
        <taxon>Pseudomonadati</taxon>
        <taxon>Bacteroidota</taxon>
        <taxon>Cytophagia</taxon>
        <taxon>Cytophagales</taxon>
        <taxon>Flammeovirgaceae</taxon>
        <taxon>Flammeovirga</taxon>
    </lineage>
</organism>
<accession>A0AAX1N3C3</accession>
<proteinExistence type="predicted"/>
<dbReference type="PROSITE" id="PS50042">
    <property type="entry name" value="CNMP_BINDING_3"/>
    <property type="match status" value="1"/>
</dbReference>
<name>A0AAX1N3C3_9BACT</name>
<dbReference type="KEGG" id="fya:KMW28_13035"/>
<evidence type="ECO:0000313" key="2">
    <source>
        <dbReference type="EMBL" id="QWG00577.1"/>
    </source>
</evidence>
<dbReference type="AlphaFoldDB" id="A0AAX1N3C3"/>
<dbReference type="Gene3D" id="2.60.120.10">
    <property type="entry name" value="Jelly Rolls"/>
    <property type="match status" value="1"/>
</dbReference>
<dbReference type="InterPro" id="IPR014710">
    <property type="entry name" value="RmlC-like_jellyroll"/>
</dbReference>
<keyword evidence="3" id="KW-1185">Reference proteome</keyword>
<sequence>MKNDFRTLLHQYFSLGENQKVYQRGSFILKSGEMASKIYLIHSGAVRVTLGDEHVITIRLGYKGSIIASVPSFFNNQPSLYDIEVIRKCSFSILEKREFEQLIQNNMEMKDLYITVLEDLIRQQSEREIDLLISTPQERYQRVFERSPQLFQEVPHKYIAQYLRMSPETLSRIMKS</sequence>
<protein>
    <submittedName>
        <fullName evidence="2">Crp/Fnr family transcriptional regulator</fullName>
    </submittedName>
</protein>
<dbReference type="InterPro" id="IPR000595">
    <property type="entry name" value="cNMP-bd_dom"/>
</dbReference>
<dbReference type="SMART" id="SM00100">
    <property type="entry name" value="cNMP"/>
    <property type="match status" value="1"/>
</dbReference>
<gene>
    <name evidence="2" type="ORF">KMW28_13035</name>
</gene>
<dbReference type="RefSeq" id="WP_066212995.1">
    <property type="nucleotide sequence ID" value="NZ_CP076132.1"/>
</dbReference>
<evidence type="ECO:0000313" key="3">
    <source>
        <dbReference type="Proteomes" id="UP000678679"/>
    </source>
</evidence>
<dbReference type="Proteomes" id="UP000678679">
    <property type="component" value="Chromosome 1"/>
</dbReference>
<dbReference type="Pfam" id="PF00027">
    <property type="entry name" value="cNMP_binding"/>
    <property type="match status" value="1"/>
</dbReference>
<dbReference type="SUPFAM" id="SSF51206">
    <property type="entry name" value="cAMP-binding domain-like"/>
    <property type="match status" value="1"/>
</dbReference>
<feature type="domain" description="Cyclic nucleotide-binding" evidence="1">
    <location>
        <begin position="22"/>
        <end position="110"/>
    </location>
</feature>